<dbReference type="PANTHER" id="PTHR43514:SF4">
    <property type="entry name" value="ABC TRANSPORTER I FAMILY MEMBER 10"/>
    <property type="match status" value="1"/>
</dbReference>
<reference evidence="13 14" key="1">
    <citation type="submission" date="2021-06" db="EMBL/GenBank/DDBJ databases">
        <title>Nitratireductor porphyridii sp. nov., isolated from a small marine red alga, Porphyridium purpureum in South Korea.</title>
        <authorList>
            <person name="Kim K.H."/>
            <person name="Kristyanto S."/>
            <person name="Jeon C.O."/>
        </authorList>
    </citation>
    <scope>NUCLEOTIDE SEQUENCE [LARGE SCALE GENOMIC DNA]</scope>
    <source>
        <strain evidence="13 14">R6</strain>
    </source>
</reference>
<keyword evidence="6" id="KW-0547">Nucleotide-binding</keyword>
<name>A0ABS7R9W2_9HYPH</name>
<evidence type="ECO:0000256" key="4">
    <source>
        <dbReference type="ARBA" id="ARBA00022505"/>
    </source>
</evidence>
<dbReference type="InterPro" id="IPR027417">
    <property type="entry name" value="P-loop_NTPase"/>
</dbReference>
<dbReference type="NCBIfam" id="TIGR02142">
    <property type="entry name" value="modC_ABC"/>
    <property type="match status" value="1"/>
</dbReference>
<evidence type="ECO:0000313" key="14">
    <source>
        <dbReference type="Proteomes" id="UP000777661"/>
    </source>
</evidence>
<keyword evidence="9" id="KW-0472">Membrane</keyword>
<comment type="caution">
    <text evidence="13">The sequence shown here is derived from an EMBL/GenBank/DDBJ whole genome shotgun (WGS) entry which is preliminary data.</text>
</comment>
<dbReference type="Gene3D" id="2.40.50.100">
    <property type="match status" value="1"/>
</dbReference>
<keyword evidence="2" id="KW-0813">Transport</keyword>
<dbReference type="PROSITE" id="PS51866">
    <property type="entry name" value="MOP"/>
    <property type="match status" value="1"/>
</dbReference>
<sequence length="373" mass="39275">MTALYVDIRGRAGSFEIETAFQAGAGVTALFGPSGAGKSTLLKMIAGTARPQSGRIVAGGRTLFDSARGTNLPPEKRGIGFVFQDARLFPHLSVRRNLTYARWAGRRPASRAFDEVVALLGLEDRLDAAPATLSGGERQRVAIGRALLADPALLLMDEPLSSLDKARRNEILPYLEAIRTEAGIPILYVSHETSEVARLADTVVLIENGRVSDSGPAAAILAHLGLAAGGDPDEAGVILEGRITDVDPAYHTAVIALGEGRIELTGNGFAPGMTVRLRVRAGDVAIANAPHDGLSIRNQLPAIVEEIRRDGAFATVALGFGGQQLLARITAKSADALDLQPGSRVHALLKAVSVEMARIEKPRPALTSASSPR</sequence>
<dbReference type="PROSITE" id="PS50893">
    <property type="entry name" value="ABC_TRANSPORTER_2"/>
    <property type="match status" value="1"/>
</dbReference>
<dbReference type="PANTHER" id="PTHR43514">
    <property type="entry name" value="ABC TRANSPORTER I FAMILY MEMBER 10"/>
    <property type="match status" value="1"/>
</dbReference>
<evidence type="ECO:0000256" key="6">
    <source>
        <dbReference type="ARBA" id="ARBA00022741"/>
    </source>
</evidence>
<feature type="domain" description="ABC transporter" evidence="11">
    <location>
        <begin position="1"/>
        <end position="233"/>
    </location>
</feature>
<dbReference type="Gene3D" id="3.40.50.300">
    <property type="entry name" value="P-loop containing nucleotide triphosphate hydrolases"/>
    <property type="match status" value="1"/>
</dbReference>
<dbReference type="InterPro" id="IPR050334">
    <property type="entry name" value="Molybdenum_import_ModC"/>
</dbReference>
<dbReference type="Proteomes" id="UP000777661">
    <property type="component" value="Unassembled WGS sequence"/>
</dbReference>
<dbReference type="GO" id="GO:0005524">
    <property type="term" value="F:ATP binding"/>
    <property type="evidence" value="ECO:0007669"/>
    <property type="project" value="UniProtKB-KW"/>
</dbReference>
<evidence type="ECO:0000256" key="1">
    <source>
        <dbReference type="ARBA" id="ARBA00005417"/>
    </source>
</evidence>
<evidence type="ECO:0000256" key="8">
    <source>
        <dbReference type="ARBA" id="ARBA00022967"/>
    </source>
</evidence>
<accession>A0ABS7R9W2</accession>
<evidence type="ECO:0000256" key="9">
    <source>
        <dbReference type="ARBA" id="ARBA00023136"/>
    </source>
</evidence>
<dbReference type="Pfam" id="PF03459">
    <property type="entry name" value="TOBE"/>
    <property type="match status" value="1"/>
</dbReference>
<evidence type="ECO:0000259" key="11">
    <source>
        <dbReference type="PROSITE" id="PS50893"/>
    </source>
</evidence>
<dbReference type="Pfam" id="PF00005">
    <property type="entry name" value="ABC_tran"/>
    <property type="match status" value="1"/>
</dbReference>
<dbReference type="InterPro" id="IPR003593">
    <property type="entry name" value="AAA+_ATPase"/>
</dbReference>
<keyword evidence="5" id="KW-0997">Cell inner membrane</keyword>
<keyword evidence="14" id="KW-1185">Reference proteome</keyword>
<evidence type="ECO:0000256" key="2">
    <source>
        <dbReference type="ARBA" id="ARBA00022448"/>
    </source>
</evidence>
<dbReference type="InterPro" id="IPR017871">
    <property type="entry name" value="ABC_transporter-like_CS"/>
</dbReference>
<keyword evidence="4 10" id="KW-0500">Molybdenum</keyword>
<keyword evidence="8" id="KW-1278">Translocase</keyword>
<keyword evidence="7 13" id="KW-0067">ATP-binding</keyword>
<dbReference type="InterPro" id="IPR011868">
    <property type="entry name" value="ModC_ABC_ATP-bd"/>
</dbReference>
<dbReference type="SUPFAM" id="SSF52540">
    <property type="entry name" value="P-loop containing nucleoside triphosphate hydrolases"/>
    <property type="match status" value="1"/>
</dbReference>
<gene>
    <name evidence="13" type="primary">modC</name>
    <name evidence="13" type="ORF">KVG22_14030</name>
</gene>
<evidence type="ECO:0000256" key="10">
    <source>
        <dbReference type="PROSITE-ProRule" id="PRU01213"/>
    </source>
</evidence>
<comment type="similarity">
    <text evidence="1">Belongs to the ABC transporter superfamily.</text>
</comment>
<dbReference type="InterPro" id="IPR005116">
    <property type="entry name" value="Transp-assoc_OB_typ1"/>
</dbReference>
<dbReference type="EMBL" id="JAHSQO010000004">
    <property type="protein sequence ID" value="MBY8917719.1"/>
    <property type="molecule type" value="Genomic_DNA"/>
</dbReference>
<feature type="domain" description="Mop" evidence="12">
    <location>
        <begin position="293"/>
        <end position="358"/>
    </location>
</feature>
<dbReference type="SMART" id="SM00382">
    <property type="entry name" value="AAA"/>
    <property type="match status" value="1"/>
</dbReference>
<proteinExistence type="inferred from homology"/>
<dbReference type="InterPro" id="IPR004606">
    <property type="entry name" value="Mop_domain"/>
</dbReference>
<dbReference type="SUPFAM" id="SSF50331">
    <property type="entry name" value="MOP-like"/>
    <property type="match status" value="1"/>
</dbReference>
<evidence type="ECO:0000256" key="5">
    <source>
        <dbReference type="ARBA" id="ARBA00022519"/>
    </source>
</evidence>
<organism evidence="13 14">
    <name type="scientific">Nitratireductor rhodophyticola</name>
    <dbReference type="NCBI Taxonomy" id="2854036"/>
    <lineage>
        <taxon>Bacteria</taxon>
        <taxon>Pseudomonadati</taxon>
        <taxon>Pseudomonadota</taxon>
        <taxon>Alphaproteobacteria</taxon>
        <taxon>Hyphomicrobiales</taxon>
        <taxon>Phyllobacteriaceae</taxon>
        <taxon>Nitratireductor</taxon>
    </lineage>
</organism>
<evidence type="ECO:0000256" key="3">
    <source>
        <dbReference type="ARBA" id="ARBA00022475"/>
    </source>
</evidence>
<dbReference type="InterPro" id="IPR008995">
    <property type="entry name" value="Mo/tungstate-bd_C_term_dom"/>
</dbReference>
<evidence type="ECO:0000259" key="12">
    <source>
        <dbReference type="PROSITE" id="PS51866"/>
    </source>
</evidence>
<evidence type="ECO:0000313" key="13">
    <source>
        <dbReference type="EMBL" id="MBY8917719.1"/>
    </source>
</evidence>
<dbReference type="InterPro" id="IPR003439">
    <property type="entry name" value="ABC_transporter-like_ATP-bd"/>
</dbReference>
<evidence type="ECO:0000256" key="7">
    <source>
        <dbReference type="ARBA" id="ARBA00022840"/>
    </source>
</evidence>
<dbReference type="RefSeq" id="WP_223006181.1">
    <property type="nucleotide sequence ID" value="NZ_JAHSQO010000004.1"/>
</dbReference>
<keyword evidence="3" id="KW-1003">Cell membrane</keyword>
<dbReference type="PROSITE" id="PS00211">
    <property type="entry name" value="ABC_TRANSPORTER_1"/>
    <property type="match status" value="1"/>
</dbReference>
<protein>
    <submittedName>
        <fullName evidence="13">Molybdenum ABC transporter ATP-binding protein</fullName>
    </submittedName>
</protein>